<keyword evidence="3" id="KW-1185">Reference proteome</keyword>
<keyword evidence="1" id="KW-0472">Membrane</keyword>
<reference evidence="2" key="1">
    <citation type="submission" date="2022-09" db="EMBL/GenBank/DDBJ databases">
        <title>Diverse halophilic archaea isolated from saline environments.</title>
        <authorList>
            <person name="Cui H.-L."/>
        </authorList>
    </citation>
    <scope>NUCLEOTIDE SEQUENCE</scope>
    <source>
        <strain evidence="2">ZS-35-S2</strain>
    </source>
</reference>
<organism evidence="2 3">
    <name type="scientific">Salinirubellus salinus</name>
    <dbReference type="NCBI Taxonomy" id="1364945"/>
    <lineage>
        <taxon>Archaea</taxon>
        <taxon>Methanobacteriati</taxon>
        <taxon>Methanobacteriota</taxon>
        <taxon>Stenosarchaea group</taxon>
        <taxon>Halobacteria</taxon>
        <taxon>Halobacteriales</taxon>
        <taxon>Natronomonadaceae</taxon>
        <taxon>Salinirubellus</taxon>
    </lineage>
</organism>
<dbReference type="GeneID" id="74944466"/>
<evidence type="ECO:0000313" key="2">
    <source>
        <dbReference type="EMBL" id="UWM54106.1"/>
    </source>
</evidence>
<accession>A0A9E7U7Z2</accession>
<dbReference type="Proteomes" id="UP001057580">
    <property type="component" value="Chromosome"/>
</dbReference>
<keyword evidence="1" id="KW-1133">Transmembrane helix</keyword>
<protein>
    <submittedName>
        <fullName evidence="2">Uncharacterized protein</fullName>
    </submittedName>
</protein>
<gene>
    <name evidence="2" type="ORF">N0B31_18550</name>
</gene>
<feature type="transmembrane region" description="Helical" evidence="1">
    <location>
        <begin position="26"/>
        <end position="45"/>
    </location>
</feature>
<dbReference type="AlphaFoldDB" id="A0A9E7U7Z2"/>
<sequence length="82" mass="8691">MSLLSRLGLKVFGGPLRWVSRHPLRTSGAVAALLAAWVVVASLGVGPGSEVTPDRVLQFSLARPAYPAAFVVGLTTLFWPFS</sequence>
<proteinExistence type="predicted"/>
<keyword evidence="1" id="KW-0812">Transmembrane</keyword>
<name>A0A9E7U7Z2_9EURY</name>
<feature type="transmembrane region" description="Helical" evidence="1">
    <location>
        <begin position="65"/>
        <end position="81"/>
    </location>
</feature>
<evidence type="ECO:0000256" key="1">
    <source>
        <dbReference type="SAM" id="Phobius"/>
    </source>
</evidence>
<dbReference type="KEGG" id="ssai:N0B31_18550"/>
<evidence type="ECO:0000313" key="3">
    <source>
        <dbReference type="Proteomes" id="UP001057580"/>
    </source>
</evidence>
<dbReference type="RefSeq" id="WP_260593100.1">
    <property type="nucleotide sequence ID" value="NZ_CP104003.1"/>
</dbReference>
<dbReference type="EMBL" id="CP104003">
    <property type="protein sequence ID" value="UWM54106.1"/>
    <property type="molecule type" value="Genomic_DNA"/>
</dbReference>